<dbReference type="EMBL" id="CACTIH010007288">
    <property type="protein sequence ID" value="CAA3007995.1"/>
    <property type="molecule type" value="Genomic_DNA"/>
</dbReference>
<evidence type="ECO:0000256" key="2">
    <source>
        <dbReference type="PROSITE-ProRule" id="PRU00708"/>
    </source>
</evidence>
<dbReference type="PANTHER" id="PTHR24015:SF1672">
    <property type="entry name" value="OS06G0506100 PROTEIN"/>
    <property type="match status" value="1"/>
</dbReference>
<dbReference type="InterPro" id="IPR046960">
    <property type="entry name" value="PPR_At4g14850-like_plant"/>
</dbReference>
<protein>
    <recommendedName>
        <fullName evidence="5">Pentatricopeptide repeat-containing protein</fullName>
    </recommendedName>
</protein>
<organism evidence="3 4">
    <name type="scientific">Olea europaea subsp. europaea</name>
    <dbReference type="NCBI Taxonomy" id="158383"/>
    <lineage>
        <taxon>Eukaryota</taxon>
        <taxon>Viridiplantae</taxon>
        <taxon>Streptophyta</taxon>
        <taxon>Embryophyta</taxon>
        <taxon>Tracheophyta</taxon>
        <taxon>Spermatophyta</taxon>
        <taxon>Magnoliopsida</taxon>
        <taxon>eudicotyledons</taxon>
        <taxon>Gunneridae</taxon>
        <taxon>Pentapetalae</taxon>
        <taxon>asterids</taxon>
        <taxon>lamiids</taxon>
        <taxon>Lamiales</taxon>
        <taxon>Oleaceae</taxon>
        <taxon>Oleeae</taxon>
        <taxon>Olea</taxon>
    </lineage>
</organism>
<keyword evidence="1" id="KW-0677">Repeat</keyword>
<dbReference type="GO" id="GO:0009451">
    <property type="term" value="P:RNA modification"/>
    <property type="evidence" value="ECO:0007669"/>
    <property type="project" value="InterPro"/>
</dbReference>
<gene>
    <name evidence="3" type="ORF">OLEA9_A106855</name>
</gene>
<evidence type="ECO:0000313" key="4">
    <source>
        <dbReference type="Proteomes" id="UP000594638"/>
    </source>
</evidence>
<dbReference type="PANTHER" id="PTHR24015">
    <property type="entry name" value="OS07G0578800 PROTEIN-RELATED"/>
    <property type="match status" value="1"/>
</dbReference>
<dbReference type="NCBIfam" id="TIGR00756">
    <property type="entry name" value="PPR"/>
    <property type="match status" value="3"/>
</dbReference>
<dbReference type="Gene3D" id="1.25.40.10">
    <property type="entry name" value="Tetratricopeptide repeat domain"/>
    <property type="match status" value="2"/>
</dbReference>
<dbReference type="Gramene" id="OE9A106855T1">
    <property type="protein sequence ID" value="OE9A106855C1"/>
    <property type="gene ID" value="OE9A106855"/>
</dbReference>
<dbReference type="GO" id="GO:0003723">
    <property type="term" value="F:RNA binding"/>
    <property type="evidence" value="ECO:0007669"/>
    <property type="project" value="InterPro"/>
</dbReference>
<reference evidence="3 4" key="1">
    <citation type="submission" date="2019-12" db="EMBL/GenBank/DDBJ databases">
        <authorList>
            <person name="Alioto T."/>
            <person name="Alioto T."/>
            <person name="Gomez Garrido J."/>
        </authorList>
    </citation>
    <scope>NUCLEOTIDE SEQUENCE [LARGE SCALE GENOMIC DNA]</scope>
</reference>
<dbReference type="PROSITE" id="PS51375">
    <property type="entry name" value="PPR"/>
    <property type="match status" value="2"/>
</dbReference>
<dbReference type="InterPro" id="IPR011990">
    <property type="entry name" value="TPR-like_helical_dom_sf"/>
</dbReference>
<evidence type="ECO:0000256" key="1">
    <source>
        <dbReference type="ARBA" id="ARBA00022737"/>
    </source>
</evidence>
<name>A0A8S0TQ55_OLEEU</name>
<dbReference type="Proteomes" id="UP000594638">
    <property type="component" value="Unassembled WGS sequence"/>
</dbReference>
<feature type="repeat" description="PPR" evidence="2">
    <location>
        <begin position="146"/>
        <end position="180"/>
    </location>
</feature>
<accession>A0A8S0TQ55</accession>
<evidence type="ECO:0000313" key="3">
    <source>
        <dbReference type="EMBL" id="CAA3007995.1"/>
    </source>
</evidence>
<dbReference type="InterPro" id="IPR002885">
    <property type="entry name" value="PPR_rpt"/>
</dbReference>
<dbReference type="Pfam" id="PF13041">
    <property type="entry name" value="PPR_2"/>
    <property type="match status" value="1"/>
</dbReference>
<dbReference type="FunFam" id="1.25.40.10:FF:000242">
    <property type="entry name" value="Pentatricopeptide repeat-containing protein"/>
    <property type="match status" value="1"/>
</dbReference>
<dbReference type="Pfam" id="PF01535">
    <property type="entry name" value="PPR"/>
    <property type="match status" value="3"/>
</dbReference>
<dbReference type="AlphaFoldDB" id="A0A8S0TQ55"/>
<feature type="repeat" description="PPR" evidence="2">
    <location>
        <begin position="75"/>
        <end position="109"/>
    </location>
</feature>
<dbReference type="PROSITE" id="PS51257">
    <property type="entry name" value="PROKAR_LIPOPROTEIN"/>
    <property type="match status" value="1"/>
</dbReference>
<evidence type="ECO:0008006" key="5">
    <source>
        <dbReference type="Google" id="ProtNLM"/>
    </source>
</evidence>
<sequence length="357" mass="39423">MRSKKIEADGASFSSLVSACAASRYLELGRLIHSHVIATGMEYDVSVGTALINMYTECREVESARKLFEELPKQNIASWNAMIHSYVEGGLPFEALKLFHRIKSRNVEPEQVTFVGLIMACRDSGDLDEGVRIHSYLGSNDQVKESIILGNALIDMYAKCGSMDRARAVFDTMLKRDVVSWTSIIVGHAINGEGKKSLAAFEQMCAEKIDPNPVTFIGVLSACDHAGLIDEGKHLFDIMRNVFNIEPRIEHLGCVVDMLARAGRIEEASQYLGEMPLESNTPVWRMLMNGCRIHGNIGLGLNLVGCKTENKSQGSEDHVILSNVYAEAGKWDDVICCRSLMVVEKDQKVAGSSVYLQ</sequence>
<keyword evidence="4" id="KW-1185">Reference proteome</keyword>
<dbReference type="FunFam" id="1.25.40.10:FF:000344">
    <property type="entry name" value="Pentatricopeptide repeat-containing protein"/>
    <property type="match status" value="1"/>
</dbReference>
<dbReference type="OrthoDB" id="736185at2759"/>
<proteinExistence type="predicted"/>
<comment type="caution">
    <text evidence="3">The sequence shown here is derived from an EMBL/GenBank/DDBJ whole genome shotgun (WGS) entry which is preliminary data.</text>
</comment>